<comment type="subcellular location">
    <subcellularLocation>
        <location evidence="1">Secreted</location>
    </subcellularLocation>
</comment>
<evidence type="ECO:0000313" key="6">
    <source>
        <dbReference type="EMBL" id="GFQ88730.1"/>
    </source>
</evidence>
<evidence type="ECO:0000256" key="1">
    <source>
        <dbReference type="ARBA" id="ARBA00004613"/>
    </source>
</evidence>
<keyword evidence="3" id="KW-0732">Signal</keyword>
<comment type="caution">
    <text evidence="6">The sequence shown here is derived from an EMBL/GenBank/DDBJ whole genome shotgun (WGS) entry which is preliminary data.</text>
</comment>
<dbReference type="GO" id="GO:0005615">
    <property type="term" value="C:extracellular space"/>
    <property type="evidence" value="ECO:0007669"/>
    <property type="project" value="TreeGrafter"/>
</dbReference>
<dbReference type="Gene3D" id="1.50.10.20">
    <property type="match status" value="1"/>
</dbReference>
<evidence type="ECO:0000256" key="2">
    <source>
        <dbReference type="ARBA" id="ARBA00022525"/>
    </source>
</evidence>
<sequence>MEVKTTRGYLGTGITYCLRFFFRRNIKDVSSTELASYVNAFLVTCINPRKFYGLDLVSELRKRADVQNYTNPSVMLALCNAGEKITEKDVRNIIEAFEEAHKEIWTDTKALAVLALACAAKQPYEPLDPTTITELSMELKNRQYRNGTVENLKTTALVMQALFASESEADENNFDEEKALKQILLGQKEDGSFGNLINTYYVLPVLSYKSLVNISSSHCDTVEIDEKEALLDLMNQRGPKHSVQFSLWIGNNKTVERTMTLNVPVNSSFYRVMEFAADIDNKFRFEYNMRNGKPYIYSISEIQDDPENVMFWFLFTYDSEGALKSIKKSPADVKPTDKQHFVFWYKCGSWTQ</sequence>
<keyword evidence="4" id="KW-0170">Cobalt</keyword>
<feature type="binding site" evidence="4">
    <location>
        <begin position="295"/>
        <end position="296"/>
    </location>
    <ligand>
        <name>cyanocob(III)alamin</name>
        <dbReference type="ChEBI" id="CHEBI:17439"/>
    </ligand>
</feature>
<dbReference type="GO" id="GO:0031419">
    <property type="term" value="F:cobalamin binding"/>
    <property type="evidence" value="ECO:0007669"/>
    <property type="project" value="InterPro"/>
</dbReference>
<keyword evidence="5" id="KW-1015">Disulfide bond</keyword>
<dbReference type="GO" id="GO:0015889">
    <property type="term" value="P:cobalamin transport"/>
    <property type="evidence" value="ECO:0007669"/>
    <property type="project" value="InterPro"/>
</dbReference>
<dbReference type="SUPFAM" id="SSF48239">
    <property type="entry name" value="Terpenoid cyclases/Protein prenyltransferases"/>
    <property type="match status" value="1"/>
</dbReference>
<organism evidence="6 7">
    <name type="scientific">Trichonephila clavata</name>
    <name type="common">Joro spider</name>
    <name type="synonym">Nephila clavata</name>
    <dbReference type="NCBI Taxonomy" id="2740835"/>
    <lineage>
        <taxon>Eukaryota</taxon>
        <taxon>Metazoa</taxon>
        <taxon>Ecdysozoa</taxon>
        <taxon>Arthropoda</taxon>
        <taxon>Chelicerata</taxon>
        <taxon>Arachnida</taxon>
        <taxon>Araneae</taxon>
        <taxon>Araneomorphae</taxon>
        <taxon>Entelegynae</taxon>
        <taxon>Araneoidea</taxon>
        <taxon>Nephilidae</taxon>
        <taxon>Trichonephila</taxon>
    </lineage>
</organism>
<feature type="binding site" evidence="4">
    <location>
        <position position="151"/>
    </location>
    <ligand>
        <name>cyanocob(III)alamin</name>
        <dbReference type="ChEBI" id="CHEBI:17439"/>
    </ligand>
</feature>
<feature type="binding site" evidence="4">
    <location>
        <position position="107"/>
    </location>
    <ligand>
        <name>cyanocob(III)alamin</name>
        <dbReference type="ChEBI" id="CHEBI:17439"/>
    </ligand>
</feature>
<accession>A0A8X6KW39</accession>
<proteinExistence type="predicted"/>
<evidence type="ECO:0000256" key="4">
    <source>
        <dbReference type="PIRSR" id="PIRSR602157-1"/>
    </source>
</evidence>
<gene>
    <name evidence="6" type="primary">CG3556</name>
    <name evidence="6" type="ORF">TNCT_675741</name>
</gene>
<dbReference type="OrthoDB" id="6431416at2759"/>
<reference evidence="6" key="1">
    <citation type="submission" date="2020-07" db="EMBL/GenBank/DDBJ databases">
        <title>Multicomponent nature underlies the extraordinary mechanical properties of spider dragline silk.</title>
        <authorList>
            <person name="Kono N."/>
            <person name="Nakamura H."/>
            <person name="Mori M."/>
            <person name="Yoshida Y."/>
            <person name="Ohtoshi R."/>
            <person name="Malay A.D."/>
            <person name="Moran D.A.P."/>
            <person name="Tomita M."/>
            <person name="Numata K."/>
            <person name="Arakawa K."/>
        </authorList>
    </citation>
    <scope>NUCLEOTIDE SEQUENCE</scope>
</reference>
<dbReference type="AlphaFoldDB" id="A0A8X6KW39"/>
<evidence type="ECO:0000313" key="7">
    <source>
        <dbReference type="Proteomes" id="UP000887116"/>
    </source>
</evidence>
<evidence type="ECO:0000256" key="3">
    <source>
        <dbReference type="ARBA" id="ARBA00022729"/>
    </source>
</evidence>
<protein>
    <submittedName>
        <fullName evidence="6">Uncharacterized protein CG3556</fullName>
    </submittedName>
</protein>
<dbReference type="EMBL" id="BMAO01013412">
    <property type="protein sequence ID" value="GFQ88730.1"/>
    <property type="molecule type" value="Genomic_DNA"/>
</dbReference>
<keyword evidence="7" id="KW-1185">Reference proteome</keyword>
<dbReference type="Proteomes" id="UP000887116">
    <property type="component" value="Unassembled WGS sequence"/>
</dbReference>
<name>A0A8X6KW39_TRICU</name>
<dbReference type="Pfam" id="PF01122">
    <property type="entry name" value="Cobalamin_bind"/>
    <property type="match status" value="1"/>
</dbReference>
<dbReference type="PANTHER" id="PTHR10559">
    <property type="entry name" value="TRANSCOBALAMIN-1/GASTRIC INTRINSIC FACTOR"/>
    <property type="match status" value="1"/>
</dbReference>
<dbReference type="PANTHER" id="PTHR10559:SF18">
    <property type="entry name" value="TRANSCOBALAMIN II"/>
    <property type="match status" value="1"/>
</dbReference>
<feature type="disulfide bond" evidence="5">
    <location>
        <begin position="79"/>
        <end position="118"/>
    </location>
</feature>
<keyword evidence="2" id="KW-0964">Secreted</keyword>
<dbReference type="Gene3D" id="2.170.130.30">
    <property type="match status" value="1"/>
</dbReference>
<evidence type="ECO:0000256" key="5">
    <source>
        <dbReference type="PIRSR" id="PIRSR602157-2"/>
    </source>
</evidence>
<feature type="binding site" evidence="4">
    <location>
        <begin position="312"/>
        <end position="314"/>
    </location>
    <ligand>
        <name>cyanocob(III)alamin</name>
        <dbReference type="ChEBI" id="CHEBI:17439"/>
    </ligand>
</feature>
<dbReference type="InterPro" id="IPR008930">
    <property type="entry name" value="Terpenoid_cyclase/PrenylTrfase"/>
</dbReference>
<dbReference type="InterPro" id="IPR051588">
    <property type="entry name" value="Cobalamin_Transport"/>
</dbReference>
<dbReference type="InterPro" id="IPR002157">
    <property type="entry name" value="Cbl-bd_prot"/>
</dbReference>